<evidence type="ECO:0008006" key="3">
    <source>
        <dbReference type="Google" id="ProtNLM"/>
    </source>
</evidence>
<proteinExistence type="predicted"/>
<sequence length="267" mass="30237">MGSQRCFLLLFLLMSCVLMGQEAVILKGQVLNDSIEKASLTVVNISLKKGAITNEAGVFEIPARVHDTINISAVQYESRQFVVTQKMYDRKRMSLYLVPKINQLDEVEISNINLTGDLRRDILNTPLKKTLTAADLGLPANKHAPFTPEERRMYSASPAGAGAFGALMMAINGQAKQYKKQLEIMRFQIKVEKARSTFSDTLYMKSLNIPETLIEDFVYFVFEEKKAEGKDDKENAIELLDYMLTKSKKYLVLKEKEGVLTKNKKHE</sequence>
<dbReference type="InterPro" id="IPR008969">
    <property type="entry name" value="CarboxyPept-like_regulatory"/>
</dbReference>
<name>A0A239BPC6_9FLAO</name>
<evidence type="ECO:0000313" key="2">
    <source>
        <dbReference type="Proteomes" id="UP000198379"/>
    </source>
</evidence>
<evidence type="ECO:0000313" key="1">
    <source>
        <dbReference type="EMBL" id="SNS09529.1"/>
    </source>
</evidence>
<dbReference type="Pfam" id="PF13715">
    <property type="entry name" value="CarbopepD_reg_2"/>
    <property type="match status" value="1"/>
</dbReference>
<dbReference type="SUPFAM" id="SSF49464">
    <property type="entry name" value="Carboxypeptidase regulatory domain-like"/>
    <property type="match status" value="1"/>
</dbReference>
<protein>
    <recommendedName>
        <fullName evidence="3">CarboxypepD_reg-like domain-containing protein</fullName>
    </recommendedName>
</protein>
<dbReference type="EMBL" id="FZNY01000006">
    <property type="protein sequence ID" value="SNS09529.1"/>
    <property type="molecule type" value="Genomic_DNA"/>
</dbReference>
<dbReference type="PROSITE" id="PS51257">
    <property type="entry name" value="PROKAR_LIPOPROTEIN"/>
    <property type="match status" value="1"/>
</dbReference>
<gene>
    <name evidence="1" type="ORF">SAMN06265376_106327</name>
</gene>
<dbReference type="Proteomes" id="UP000198379">
    <property type="component" value="Unassembled WGS sequence"/>
</dbReference>
<dbReference type="AlphaFoldDB" id="A0A239BPC6"/>
<organism evidence="1 2">
    <name type="scientific">Dokdonia pacifica</name>
    <dbReference type="NCBI Taxonomy" id="1627892"/>
    <lineage>
        <taxon>Bacteria</taxon>
        <taxon>Pseudomonadati</taxon>
        <taxon>Bacteroidota</taxon>
        <taxon>Flavobacteriia</taxon>
        <taxon>Flavobacteriales</taxon>
        <taxon>Flavobacteriaceae</taxon>
        <taxon>Dokdonia</taxon>
    </lineage>
</organism>
<keyword evidence="2" id="KW-1185">Reference proteome</keyword>
<accession>A0A239BPC6</accession>
<reference evidence="1 2" key="1">
    <citation type="submission" date="2017-06" db="EMBL/GenBank/DDBJ databases">
        <authorList>
            <person name="Kim H.J."/>
            <person name="Triplett B.A."/>
        </authorList>
    </citation>
    <scope>NUCLEOTIDE SEQUENCE [LARGE SCALE GENOMIC DNA]</scope>
    <source>
        <strain evidence="1 2">DSM 25597</strain>
    </source>
</reference>